<accession>A0ACB8Q555</accession>
<reference evidence="1" key="2">
    <citation type="journal article" date="2022" name="New Phytol.">
        <title>Evolutionary transition to the ectomycorrhizal habit in the genomes of a hyperdiverse lineage of mushroom-forming fungi.</title>
        <authorList>
            <person name="Looney B."/>
            <person name="Miyauchi S."/>
            <person name="Morin E."/>
            <person name="Drula E."/>
            <person name="Courty P.E."/>
            <person name="Kohler A."/>
            <person name="Kuo A."/>
            <person name="LaButti K."/>
            <person name="Pangilinan J."/>
            <person name="Lipzen A."/>
            <person name="Riley R."/>
            <person name="Andreopoulos W."/>
            <person name="He G."/>
            <person name="Johnson J."/>
            <person name="Nolan M."/>
            <person name="Tritt A."/>
            <person name="Barry K.W."/>
            <person name="Grigoriev I.V."/>
            <person name="Nagy L.G."/>
            <person name="Hibbett D."/>
            <person name="Henrissat B."/>
            <person name="Matheny P.B."/>
            <person name="Labbe J."/>
            <person name="Martin F.M."/>
        </authorList>
    </citation>
    <scope>NUCLEOTIDE SEQUENCE</scope>
    <source>
        <strain evidence="1">EC-137</strain>
    </source>
</reference>
<evidence type="ECO:0000313" key="1">
    <source>
        <dbReference type="EMBL" id="KAI0026736.1"/>
    </source>
</evidence>
<comment type="caution">
    <text evidence="1">The sequence shown here is derived from an EMBL/GenBank/DDBJ whole genome shotgun (WGS) entry which is preliminary data.</text>
</comment>
<gene>
    <name evidence="1" type="ORF">K488DRAFT_64797</name>
</gene>
<sequence length="277" mass="31290">MLAHIKKCLHYTSDRVHQIEAEYDAYREKHTRWRRPPQSHSGSGSAASSTLAIPTPATSRSPSPYVSVSPAPTTISSAEGPLHKRRRTTSATWDPNARPWPTEIQAEFDADICKLFVGNDWSFNTVGTLRTREFFEKWIGAGVRLPDRRDVAGRLLNQAVEGVHVDIRDAVKGKLATGQNDGWKNIRKSHLVALMFTVLRMPYLTDTRNLSGQRKTGDNLFRIIEQQIRELEGPRYGVEVIGWITDDGPDGKKARRLLLEAHPHLMVLVCWAHQVQL</sequence>
<feature type="non-terminal residue" evidence="1">
    <location>
        <position position="277"/>
    </location>
</feature>
<evidence type="ECO:0000313" key="2">
    <source>
        <dbReference type="Proteomes" id="UP000814128"/>
    </source>
</evidence>
<dbReference type="EMBL" id="MU274230">
    <property type="protein sequence ID" value="KAI0026736.1"/>
    <property type="molecule type" value="Genomic_DNA"/>
</dbReference>
<reference evidence="1" key="1">
    <citation type="submission" date="2021-02" db="EMBL/GenBank/DDBJ databases">
        <authorList>
            <consortium name="DOE Joint Genome Institute"/>
            <person name="Ahrendt S."/>
            <person name="Looney B.P."/>
            <person name="Miyauchi S."/>
            <person name="Morin E."/>
            <person name="Drula E."/>
            <person name="Courty P.E."/>
            <person name="Chicoki N."/>
            <person name="Fauchery L."/>
            <person name="Kohler A."/>
            <person name="Kuo A."/>
            <person name="Labutti K."/>
            <person name="Pangilinan J."/>
            <person name="Lipzen A."/>
            <person name="Riley R."/>
            <person name="Andreopoulos W."/>
            <person name="He G."/>
            <person name="Johnson J."/>
            <person name="Barry K.W."/>
            <person name="Grigoriev I.V."/>
            <person name="Nagy L."/>
            <person name="Hibbett D."/>
            <person name="Henrissat B."/>
            <person name="Matheny P.B."/>
            <person name="Labbe J."/>
            <person name="Martin F."/>
        </authorList>
    </citation>
    <scope>NUCLEOTIDE SEQUENCE</scope>
    <source>
        <strain evidence="1">EC-137</strain>
    </source>
</reference>
<name>A0ACB8Q555_9AGAM</name>
<proteinExistence type="predicted"/>
<dbReference type="Proteomes" id="UP000814128">
    <property type="component" value="Unassembled WGS sequence"/>
</dbReference>
<organism evidence="1 2">
    <name type="scientific">Vararia minispora EC-137</name>
    <dbReference type="NCBI Taxonomy" id="1314806"/>
    <lineage>
        <taxon>Eukaryota</taxon>
        <taxon>Fungi</taxon>
        <taxon>Dikarya</taxon>
        <taxon>Basidiomycota</taxon>
        <taxon>Agaricomycotina</taxon>
        <taxon>Agaricomycetes</taxon>
        <taxon>Russulales</taxon>
        <taxon>Lachnocladiaceae</taxon>
        <taxon>Vararia</taxon>
    </lineage>
</organism>
<keyword evidence="2" id="KW-1185">Reference proteome</keyword>
<protein>
    <submittedName>
        <fullName evidence="1">Uncharacterized protein</fullName>
    </submittedName>
</protein>